<dbReference type="OrthoDB" id="128536at2759"/>
<evidence type="ECO:0000256" key="4">
    <source>
        <dbReference type="ARBA" id="ARBA00038402"/>
    </source>
</evidence>
<dbReference type="InterPro" id="IPR007175">
    <property type="entry name" value="Rpr2/Snm1/Rpp21"/>
</dbReference>
<dbReference type="GO" id="GO:0046872">
    <property type="term" value="F:metal ion binding"/>
    <property type="evidence" value="ECO:0007669"/>
    <property type="project" value="UniProtKB-KW"/>
</dbReference>
<dbReference type="PANTHER" id="PTHR14742:SF0">
    <property type="entry name" value="RIBONUCLEASE P PROTEIN SUBUNIT P21"/>
    <property type="match status" value="1"/>
</dbReference>
<dbReference type="GO" id="GO:0008033">
    <property type="term" value="P:tRNA processing"/>
    <property type="evidence" value="ECO:0007669"/>
    <property type="project" value="UniProtKB-KW"/>
</dbReference>
<protein>
    <submittedName>
        <fullName evidence="5">DEHA2F13926p</fullName>
    </submittedName>
</protein>
<organism evidence="5 6">
    <name type="scientific">Debaryomyces hansenii (strain ATCC 36239 / CBS 767 / BCRC 21394 / JCM 1990 / NBRC 0083 / IGC 2968)</name>
    <name type="common">Yeast</name>
    <name type="synonym">Torulaspora hansenii</name>
    <dbReference type="NCBI Taxonomy" id="284592"/>
    <lineage>
        <taxon>Eukaryota</taxon>
        <taxon>Fungi</taxon>
        <taxon>Dikarya</taxon>
        <taxon>Ascomycota</taxon>
        <taxon>Saccharomycotina</taxon>
        <taxon>Pichiomycetes</taxon>
        <taxon>Debaryomycetaceae</taxon>
        <taxon>Debaryomyces</taxon>
    </lineage>
</organism>
<dbReference type="KEGG" id="dha:DEHA2F13926g"/>
<dbReference type="OMA" id="DPKHLLW"/>
<sequence>MGPKKQGKPTPKNVPHIDNYARISYLYQASSHFAATPKYGILSRAMARNVNLISKKSVTKLSPALKRTICKGCQTLLVPGVNETIEIENKSKEKAPHNDLLVHSCNTCGKKKRFPIGINRAYELFSEKDDKKSDEE</sequence>
<evidence type="ECO:0000256" key="3">
    <source>
        <dbReference type="ARBA" id="ARBA00022833"/>
    </source>
</evidence>
<accession>Q6BLF2</accession>
<dbReference type="EMBL" id="CR382138">
    <property type="protein sequence ID" value="CAG89327.1"/>
    <property type="molecule type" value="Genomic_DNA"/>
</dbReference>
<evidence type="ECO:0000313" key="6">
    <source>
        <dbReference type="Proteomes" id="UP000000599"/>
    </source>
</evidence>
<dbReference type="HOGENOM" id="CLU_079140_4_0_1"/>
<dbReference type="Gene3D" id="6.20.50.20">
    <property type="match status" value="1"/>
</dbReference>
<dbReference type="AlphaFoldDB" id="Q6BLF2"/>
<keyword evidence="6" id="KW-1185">Reference proteome</keyword>
<evidence type="ECO:0000256" key="1">
    <source>
        <dbReference type="ARBA" id="ARBA00022694"/>
    </source>
</evidence>
<dbReference type="PANTHER" id="PTHR14742">
    <property type="entry name" value="RIBONUCLEASE P SUBUNIT P21"/>
    <property type="match status" value="1"/>
</dbReference>
<gene>
    <name evidence="5" type="ordered locus">DEHA2F13926g</name>
</gene>
<dbReference type="Pfam" id="PF04032">
    <property type="entry name" value="Rpr2"/>
    <property type="match status" value="1"/>
</dbReference>
<dbReference type="InParanoid" id="Q6BLF2"/>
<evidence type="ECO:0000256" key="2">
    <source>
        <dbReference type="ARBA" id="ARBA00022723"/>
    </source>
</evidence>
<name>Q6BLF2_DEBHA</name>
<dbReference type="FunCoup" id="Q6BLF2">
    <property type="interactions" value="24"/>
</dbReference>
<dbReference type="GO" id="GO:0005655">
    <property type="term" value="C:nucleolar ribonuclease P complex"/>
    <property type="evidence" value="ECO:0007669"/>
    <property type="project" value="TreeGrafter"/>
</dbReference>
<dbReference type="eggNOG" id="KOG4394">
    <property type="taxonomic scope" value="Eukaryota"/>
</dbReference>
<reference evidence="5 6" key="1">
    <citation type="journal article" date="2004" name="Nature">
        <title>Genome evolution in yeasts.</title>
        <authorList>
            <consortium name="Genolevures"/>
            <person name="Dujon B."/>
            <person name="Sherman D."/>
            <person name="Fischer G."/>
            <person name="Durrens P."/>
            <person name="Casaregola S."/>
            <person name="Lafontaine I."/>
            <person name="de Montigny J."/>
            <person name="Marck C."/>
            <person name="Neuveglise C."/>
            <person name="Talla E."/>
            <person name="Goffard N."/>
            <person name="Frangeul L."/>
            <person name="Aigle M."/>
            <person name="Anthouard V."/>
            <person name="Babour A."/>
            <person name="Barbe V."/>
            <person name="Barnay S."/>
            <person name="Blanchin S."/>
            <person name="Beckerich J.M."/>
            <person name="Beyne E."/>
            <person name="Bleykasten C."/>
            <person name="Boisrame A."/>
            <person name="Boyer J."/>
            <person name="Cattolico L."/>
            <person name="Confanioleri F."/>
            <person name="de Daruvar A."/>
            <person name="Despons L."/>
            <person name="Fabre E."/>
            <person name="Fairhead C."/>
            <person name="Ferry-Dumazet H."/>
            <person name="Groppi A."/>
            <person name="Hantraye F."/>
            <person name="Hennequin C."/>
            <person name="Jauniaux N."/>
            <person name="Joyet P."/>
            <person name="Kachouri R."/>
            <person name="Kerrest A."/>
            <person name="Koszul R."/>
            <person name="Lemaire M."/>
            <person name="Lesur I."/>
            <person name="Ma L."/>
            <person name="Muller H."/>
            <person name="Nicaud J.M."/>
            <person name="Nikolski M."/>
            <person name="Oztas S."/>
            <person name="Ozier-Kalogeropoulos O."/>
            <person name="Pellenz S."/>
            <person name="Potier S."/>
            <person name="Richard G.F."/>
            <person name="Straub M.L."/>
            <person name="Suleau A."/>
            <person name="Swennene D."/>
            <person name="Tekaia F."/>
            <person name="Wesolowski-Louvel M."/>
            <person name="Westhof E."/>
            <person name="Wirth B."/>
            <person name="Zeniou-Meyer M."/>
            <person name="Zivanovic I."/>
            <person name="Bolotin-Fukuhara M."/>
            <person name="Thierry A."/>
            <person name="Bouchier C."/>
            <person name="Caudron B."/>
            <person name="Scarpelli C."/>
            <person name="Gaillardin C."/>
            <person name="Weissenbach J."/>
            <person name="Wincker P."/>
            <person name="Souciet J.L."/>
        </authorList>
    </citation>
    <scope>NUCLEOTIDE SEQUENCE [LARGE SCALE GENOMIC DNA]</scope>
    <source>
        <strain evidence="6">ATCC 36239 / CBS 767 / BCRC 21394 / JCM 1990 / NBRC 0083 / IGC 2968</strain>
    </source>
</reference>
<dbReference type="VEuPathDB" id="FungiDB:DEHA2F13926g"/>
<proteinExistence type="inferred from homology"/>
<comment type="similarity">
    <text evidence="4">Belongs to the eukaryotic/archaeal RNase P protein component 4 family.</text>
</comment>
<dbReference type="Proteomes" id="UP000000599">
    <property type="component" value="Chromosome F"/>
</dbReference>
<keyword evidence="3" id="KW-0862">Zinc</keyword>
<keyword evidence="2" id="KW-0479">Metal-binding</keyword>
<keyword evidence="1" id="KW-0819">tRNA processing</keyword>
<dbReference type="STRING" id="284592.Q6BLF2"/>
<dbReference type="GeneID" id="2904076"/>
<evidence type="ECO:0000313" key="5">
    <source>
        <dbReference type="EMBL" id="CAG89327.1"/>
    </source>
</evidence>
<dbReference type="RefSeq" id="XP_460969.1">
    <property type="nucleotide sequence ID" value="XM_460969.1"/>
</dbReference>